<dbReference type="EMBL" id="MTHB01000185">
    <property type="protein sequence ID" value="OXC75244.1"/>
    <property type="molecule type" value="Genomic_DNA"/>
</dbReference>
<name>A0A226WVP1_CABSO</name>
<gene>
    <name evidence="1" type="ORF">BSU04_27755</name>
</gene>
<dbReference type="AlphaFoldDB" id="A0A226WVP1"/>
<proteinExistence type="predicted"/>
<evidence type="ECO:0000313" key="2">
    <source>
        <dbReference type="Proteomes" id="UP000214720"/>
    </source>
</evidence>
<dbReference type="Proteomes" id="UP000214720">
    <property type="component" value="Unassembled WGS sequence"/>
</dbReference>
<reference evidence="2" key="1">
    <citation type="submission" date="2017-01" db="EMBL/GenBank/DDBJ databases">
        <title>Genome Analysis of Deinococcus marmoris KOPRI26562.</title>
        <authorList>
            <person name="Kim J.H."/>
            <person name="Oh H.-M."/>
        </authorList>
    </citation>
    <scope>NUCLEOTIDE SEQUENCE [LARGE SCALE GENOMIC DNA]</scope>
    <source>
        <strain evidence="2">PAMC 26633</strain>
    </source>
</reference>
<sequence length="40" mass="4401">MGIKAGSHDGLRGRACRTACLVSFRCFCRSRCLPFLPRAS</sequence>
<organism evidence="1 2">
    <name type="scientific">Caballeronia sordidicola</name>
    <name type="common">Burkholderia sordidicola</name>
    <dbReference type="NCBI Taxonomy" id="196367"/>
    <lineage>
        <taxon>Bacteria</taxon>
        <taxon>Pseudomonadati</taxon>
        <taxon>Pseudomonadota</taxon>
        <taxon>Betaproteobacteria</taxon>
        <taxon>Burkholderiales</taxon>
        <taxon>Burkholderiaceae</taxon>
        <taxon>Caballeronia</taxon>
    </lineage>
</organism>
<evidence type="ECO:0000313" key="1">
    <source>
        <dbReference type="EMBL" id="OXC75244.1"/>
    </source>
</evidence>
<comment type="caution">
    <text evidence="1">The sequence shown here is derived from an EMBL/GenBank/DDBJ whole genome shotgun (WGS) entry which is preliminary data.</text>
</comment>
<protein>
    <submittedName>
        <fullName evidence="1">Uncharacterized protein</fullName>
    </submittedName>
</protein>
<accession>A0A226WVP1</accession>